<protein>
    <recommendedName>
        <fullName evidence="3">DUF4261 domain-containing protein</fullName>
    </recommendedName>
</protein>
<evidence type="ECO:0000313" key="1">
    <source>
        <dbReference type="EMBL" id="MDU0808118.1"/>
    </source>
</evidence>
<evidence type="ECO:0008006" key="3">
    <source>
        <dbReference type="Google" id="ProtNLM"/>
    </source>
</evidence>
<dbReference type="EMBL" id="JAVNWW010000001">
    <property type="protein sequence ID" value="MDU0808118.1"/>
    <property type="molecule type" value="Genomic_DNA"/>
</dbReference>
<organism evidence="1 2">
    <name type="scientific">Aquirufa regiilacus</name>
    <dbReference type="NCBI Taxonomy" id="3024868"/>
    <lineage>
        <taxon>Bacteria</taxon>
        <taxon>Pseudomonadati</taxon>
        <taxon>Bacteroidota</taxon>
        <taxon>Cytophagia</taxon>
        <taxon>Cytophagales</taxon>
        <taxon>Flectobacillaceae</taxon>
        <taxon>Aquirufa</taxon>
    </lineage>
</organism>
<evidence type="ECO:0000313" key="2">
    <source>
        <dbReference type="Proteomes" id="UP001249959"/>
    </source>
</evidence>
<dbReference type="RefSeq" id="WP_315576212.1">
    <property type="nucleotide sequence ID" value="NZ_JARDXH010000004.1"/>
</dbReference>
<dbReference type="Proteomes" id="UP001249959">
    <property type="component" value="Unassembled WGS sequence"/>
</dbReference>
<comment type="caution">
    <text evidence="1">The sequence shown here is derived from an EMBL/GenBank/DDBJ whole genome shotgun (WGS) entry which is preliminary data.</text>
</comment>
<gene>
    <name evidence="1" type="ORF">PQG45_03600</name>
</gene>
<proteinExistence type="predicted"/>
<reference evidence="1 2" key="1">
    <citation type="submission" date="2023-09" db="EMBL/GenBank/DDBJ databases">
        <title>Aquirufa genomes.</title>
        <authorList>
            <person name="Pitt A."/>
        </authorList>
    </citation>
    <scope>NUCLEOTIDE SEQUENCE [LARGE SCALE GENOMIC DNA]</scope>
    <source>
        <strain evidence="1 2">LEOWEIH-7C</strain>
    </source>
</reference>
<keyword evidence="2" id="KW-1185">Reference proteome</keyword>
<name>A0ABU3TQH9_9BACT</name>
<sequence length="257" mass="29792">MKPARLEKKFQLFYESPNNVPAPYHLEAAFTFDGFLSDNPHVTVSIQYIDRDDFSREELLAEGLNVEDHFEWSGDLSLAWRNRLETAFLLFQSGSCNPRDEEPFITLEAADTTTAVPISLEIEDTLLQEFMQAILEVAGNEMPLYLGFQFMDADEEWVRIEGEMSFFDLKFTYRTGGSEGPIRFTEQWQELQELMQVLFIGEFTFEKGVEDLKPKTQFAVYPGDGKWYVAGDTWFRPSGNKGYFDLIEDKLRELFTI</sequence>
<accession>A0ABU3TQH9</accession>